<accession>A0AAD8ARL0</accession>
<evidence type="ECO:0000313" key="2">
    <source>
        <dbReference type="EMBL" id="KAK0041141.1"/>
    </source>
</evidence>
<protein>
    <submittedName>
        <fullName evidence="2">Uncharacterized protein</fullName>
    </submittedName>
</protein>
<feature type="compositionally biased region" description="Basic and acidic residues" evidence="1">
    <location>
        <begin position="55"/>
        <end position="67"/>
    </location>
</feature>
<dbReference type="AlphaFoldDB" id="A0AAD8ARL0"/>
<name>A0AAD8ARL0_BIOPF</name>
<reference evidence="2" key="1">
    <citation type="journal article" date="2023" name="PLoS Negl. Trop. Dis.">
        <title>A genome sequence for Biomphalaria pfeifferi, the major vector snail for the human-infecting parasite Schistosoma mansoni.</title>
        <authorList>
            <person name="Bu L."/>
            <person name="Lu L."/>
            <person name="Laidemitt M.R."/>
            <person name="Zhang S.M."/>
            <person name="Mutuku M."/>
            <person name="Mkoji G."/>
            <person name="Steinauer M."/>
            <person name="Loker E.S."/>
        </authorList>
    </citation>
    <scope>NUCLEOTIDE SEQUENCE</scope>
    <source>
        <strain evidence="2">KasaAsao</strain>
    </source>
</reference>
<sequence>MSNDDDNTQLSLATPLPKKTTSVRAGYICFDVVLELSFNSTRSKHFQEPRPIVYEQEREKAPARHQP</sequence>
<reference evidence="2" key="2">
    <citation type="submission" date="2023-04" db="EMBL/GenBank/DDBJ databases">
        <authorList>
            <person name="Bu L."/>
            <person name="Lu L."/>
            <person name="Laidemitt M.R."/>
            <person name="Zhang S.M."/>
            <person name="Mutuku M."/>
            <person name="Mkoji G."/>
            <person name="Steinauer M."/>
            <person name="Loker E.S."/>
        </authorList>
    </citation>
    <scope>NUCLEOTIDE SEQUENCE</scope>
    <source>
        <strain evidence="2">KasaAsao</strain>
        <tissue evidence="2">Whole Snail</tissue>
    </source>
</reference>
<comment type="caution">
    <text evidence="2">The sequence shown here is derived from an EMBL/GenBank/DDBJ whole genome shotgun (WGS) entry which is preliminary data.</text>
</comment>
<proteinExistence type="predicted"/>
<keyword evidence="3" id="KW-1185">Reference proteome</keyword>
<evidence type="ECO:0000256" key="1">
    <source>
        <dbReference type="SAM" id="MobiDB-lite"/>
    </source>
</evidence>
<dbReference type="EMBL" id="JASAOG010000286">
    <property type="protein sequence ID" value="KAK0041141.1"/>
    <property type="molecule type" value="Genomic_DNA"/>
</dbReference>
<feature type="region of interest" description="Disordered" evidence="1">
    <location>
        <begin position="42"/>
        <end position="67"/>
    </location>
</feature>
<evidence type="ECO:0000313" key="3">
    <source>
        <dbReference type="Proteomes" id="UP001233172"/>
    </source>
</evidence>
<organism evidence="2 3">
    <name type="scientific">Biomphalaria pfeifferi</name>
    <name type="common">Bloodfluke planorb</name>
    <name type="synonym">Freshwater snail</name>
    <dbReference type="NCBI Taxonomy" id="112525"/>
    <lineage>
        <taxon>Eukaryota</taxon>
        <taxon>Metazoa</taxon>
        <taxon>Spiralia</taxon>
        <taxon>Lophotrochozoa</taxon>
        <taxon>Mollusca</taxon>
        <taxon>Gastropoda</taxon>
        <taxon>Heterobranchia</taxon>
        <taxon>Euthyneura</taxon>
        <taxon>Panpulmonata</taxon>
        <taxon>Hygrophila</taxon>
        <taxon>Lymnaeoidea</taxon>
        <taxon>Planorbidae</taxon>
        <taxon>Biomphalaria</taxon>
    </lineage>
</organism>
<gene>
    <name evidence="2" type="ORF">Bpfe_029413</name>
</gene>
<dbReference type="Proteomes" id="UP001233172">
    <property type="component" value="Unassembled WGS sequence"/>
</dbReference>